<dbReference type="InterPro" id="IPR050868">
    <property type="entry name" value="ELMO_domain-containing"/>
</dbReference>
<sequence>MDNTDVPDLVGRLGREDDSGRKMAAFKLQSAIADPSFADVFVSEGGLPKLRELCLHANGNTLAYGLTSLSKLLELDMGWDIVSGDLIERAVQLVVTQPLVNILRGAMSILVAVVSYPHSHQNVERSEKDGTDSFGFKALKPSIAIYPQFLEMLVSRLSSGDHILGANALQLVNALMRDALVNDTDAEWSRFIKKLQDLGVIKAVYVLMQSTALTDLAHPLLDFQQLTKLMLKKWRDVRIDMEKPEHRRALKALDSASYPERLTKENNASGSKRNHPEKWRRLGFETESPAWEFDQVGFLGMMDVTDFVRKDQDQYQKLLLEQSNMPSEQRCPIARASLSVTAILYEHFEVDKAAEEDRGQYANALESRSGFDKAFRPLLLHWSRLHTAGLNGFLRLWKATGAEVEDFEKVEDLVRILVEQVVGQAPRIKDMQEVEDELQDFDYQKLRELQMELLELTFEDAWGHHLRQVRDELNHEALQFIKEQRIRCLLQGDWFPHILGYATDTGPVTKQTLARNVPSGWRYVRLSHNRRYLHYADFNEKTADAPSLDALNEKIDLSIVSSVDSKVSTSRPSTPNTSSTITGGNHALLNGTKPGSKHTASASASTTLTIHGYLPTSSPPRSRHGHNKSGSQGQQTKESVLLTLHPQSHTLASEWLDGLLMLLNQQPITADTNKLVRLIGGYGLRIRLLNVRFEDVGLGLGENSGKALANGLGENGEMKMPGREGLDEEYYYEIAGM</sequence>
<keyword evidence="8" id="KW-1185">Reference proteome</keyword>
<dbReference type="PANTHER" id="PTHR12771">
    <property type="entry name" value="ENGULFMENT AND CELL MOTILITY"/>
    <property type="match status" value="1"/>
</dbReference>
<dbReference type="Gene3D" id="2.30.29.30">
    <property type="entry name" value="Pleckstrin-homology domain (PH domain)/Phosphotyrosine-binding domain (PTB)"/>
    <property type="match status" value="1"/>
</dbReference>
<dbReference type="Pfam" id="PF16457">
    <property type="entry name" value="PH_12"/>
    <property type="match status" value="1"/>
</dbReference>
<evidence type="ECO:0000313" key="7">
    <source>
        <dbReference type="EMBL" id="KAF2093147.1"/>
    </source>
</evidence>
<dbReference type="OrthoDB" id="28413at2759"/>
<dbReference type="InterPro" id="IPR011989">
    <property type="entry name" value="ARM-like"/>
</dbReference>
<accession>A0A9P4M3D0</accession>
<dbReference type="PROSITE" id="PS51335">
    <property type="entry name" value="ELMO"/>
    <property type="match status" value="1"/>
</dbReference>
<evidence type="ECO:0000256" key="1">
    <source>
        <dbReference type="ARBA" id="ARBA00022703"/>
    </source>
</evidence>
<evidence type="ECO:0000256" key="4">
    <source>
        <dbReference type="ARBA" id="ARBA00024863"/>
    </source>
</evidence>
<dbReference type="EMBL" id="ML978139">
    <property type="protein sequence ID" value="KAF2093147.1"/>
    <property type="molecule type" value="Genomic_DNA"/>
</dbReference>
<protein>
    <recommendedName>
        <fullName evidence="6">ELMO domain-containing protein</fullName>
    </recommendedName>
</protein>
<dbReference type="InterPro" id="IPR006816">
    <property type="entry name" value="ELMO_dom"/>
</dbReference>
<dbReference type="Pfam" id="PF11841">
    <property type="entry name" value="ELMO_ARM"/>
    <property type="match status" value="1"/>
</dbReference>
<dbReference type="GO" id="GO:0006915">
    <property type="term" value="P:apoptotic process"/>
    <property type="evidence" value="ECO:0007669"/>
    <property type="project" value="UniProtKB-KW"/>
</dbReference>
<dbReference type="InterPro" id="IPR016024">
    <property type="entry name" value="ARM-type_fold"/>
</dbReference>
<organism evidence="7 8">
    <name type="scientific">Rhizodiscina lignyota</name>
    <dbReference type="NCBI Taxonomy" id="1504668"/>
    <lineage>
        <taxon>Eukaryota</taxon>
        <taxon>Fungi</taxon>
        <taxon>Dikarya</taxon>
        <taxon>Ascomycota</taxon>
        <taxon>Pezizomycotina</taxon>
        <taxon>Dothideomycetes</taxon>
        <taxon>Pleosporomycetidae</taxon>
        <taxon>Aulographales</taxon>
        <taxon>Rhizodiscinaceae</taxon>
        <taxon>Rhizodiscina</taxon>
    </lineage>
</organism>
<feature type="region of interest" description="Disordered" evidence="5">
    <location>
        <begin position="562"/>
        <end position="637"/>
    </location>
</feature>
<evidence type="ECO:0000259" key="6">
    <source>
        <dbReference type="PROSITE" id="PS51335"/>
    </source>
</evidence>
<dbReference type="InterPro" id="IPR001849">
    <property type="entry name" value="PH_domain"/>
</dbReference>
<dbReference type="InterPro" id="IPR024574">
    <property type="entry name" value="ELMO_ARM"/>
</dbReference>
<comment type="function">
    <text evidence="4">Involved in cytoskeletal rearrangements required for phagocytosis of apoptotic cells and cell motility. Acts in association with DOCK1 and CRK. Was initially proposed to be required in complex with DOCK1 to activate Rac Rho small GTPases. May enhance the guanine nucleotide exchange factor (GEF) activity of DOCK1.</text>
</comment>
<gene>
    <name evidence="7" type="ORF">NA57DRAFT_48690</name>
</gene>
<keyword evidence="1" id="KW-0053">Apoptosis</keyword>
<comment type="caution">
    <text evidence="7">The sequence shown here is derived from an EMBL/GenBank/DDBJ whole genome shotgun (WGS) entry which is preliminary data.</text>
</comment>
<feature type="domain" description="ELMO" evidence="6">
    <location>
        <begin position="245"/>
        <end position="422"/>
    </location>
</feature>
<dbReference type="GO" id="GO:0005886">
    <property type="term" value="C:plasma membrane"/>
    <property type="evidence" value="ECO:0007669"/>
    <property type="project" value="TreeGrafter"/>
</dbReference>
<keyword evidence="2" id="KW-0581">Phagocytosis</keyword>
<dbReference type="InterPro" id="IPR011993">
    <property type="entry name" value="PH-like_dom_sf"/>
</dbReference>
<evidence type="ECO:0000256" key="5">
    <source>
        <dbReference type="SAM" id="MobiDB-lite"/>
    </source>
</evidence>
<dbReference type="SUPFAM" id="SSF48371">
    <property type="entry name" value="ARM repeat"/>
    <property type="match status" value="1"/>
</dbReference>
<name>A0A9P4M3D0_9PEZI</name>
<evidence type="ECO:0000256" key="2">
    <source>
        <dbReference type="ARBA" id="ARBA00022907"/>
    </source>
</evidence>
<dbReference type="Proteomes" id="UP000799772">
    <property type="component" value="Unassembled WGS sequence"/>
</dbReference>
<dbReference type="Gene3D" id="1.25.10.10">
    <property type="entry name" value="Leucine-rich Repeat Variant"/>
    <property type="match status" value="1"/>
</dbReference>
<feature type="compositionally biased region" description="Low complexity" evidence="5">
    <location>
        <begin position="568"/>
        <end position="582"/>
    </location>
</feature>
<dbReference type="GO" id="GO:0007015">
    <property type="term" value="P:actin filament organization"/>
    <property type="evidence" value="ECO:0007669"/>
    <property type="project" value="TreeGrafter"/>
</dbReference>
<dbReference type="PANTHER" id="PTHR12771:SF56">
    <property type="entry name" value="CED-12"/>
    <property type="match status" value="1"/>
</dbReference>
<dbReference type="AlphaFoldDB" id="A0A9P4M3D0"/>
<dbReference type="GO" id="GO:0017124">
    <property type="term" value="F:SH3 domain binding"/>
    <property type="evidence" value="ECO:0007669"/>
    <property type="project" value="UniProtKB-KW"/>
</dbReference>
<dbReference type="Pfam" id="PF04727">
    <property type="entry name" value="ELMO_CED12"/>
    <property type="match status" value="1"/>
</dbReference>
<proteinExistence type="predicted"/>
<evidence type="ECO:0000256" key="3">
    <source>
        <dbReference type="ARBA" id="ARBA00023036"/>
    </source>
</evidence>
<evidence type="ECO:0000313" key="8">
    <source>
        <dbReference type="Proteomes" id="UP000799772"/>
    </source>
</evidence>
<feature type="compositionally biased region" description="Polar residues" evidence="5">
    <location>
        <begin position="628"/>
        <end position="637"/>
    </location>
</feature>
<keyword evidence="3" id="KW-0729">SH3-binding</keyword>
<reference evidence="7" key="1">
    <citation type="journal article" date="2020" name="Stud. Mycol.">
        <title>101 Dothideomycetes genomes: a test case for predicting lifestyles and emergence of pathogens.</title>
        <authorList>
            <person name="Haridas S."/>
            <person name="Albert R."/>
            <person name="Binder M."/>
            <person name="Bloem J."/>
            <person name="Labutti K."/>
            <person name="Salamov A."/>
            <person name="Andreopoulos B."/>
            <person name="Baker S."/>
            <person name="Barry K."/>
            <person name="Bills G."/>
            <person name="Bluhm B."/>
            <person name="Cannon C."/>
            <person name="Castanera R."/>
            <person name="Culley D."/>
            <person name="Daum C."/>
            <person name="Ezra D."/>
            <person name="Gonzalez J."/>
            <person name="Henrissat B."/>
            <person name="Kuo A."/>
            <person name="Liang C."/>
            <person name="Lipzen A."/>
            <person name="Lutzoni F."/>
            <person name="Magnuson J."/>
            <person name="Mondo S."/>
            <person name="Nolan M."/>
            <person name="Ohm R."/>
            <person name="Pangilinan J."/>
            <person name="Park H.-J."/>
            <person name="Ramirez L."/>
            <person name="Alfaro M."/>
            <person name="Sun H."/>
            <person name="Tritt A."/>
            <person name="Yoshinaga Y."/>
            <person name="Zwiers L.-H."/>
            <person name="Turgeon B."/>
            <person name="Goodwin S."/>
            <person name="Spatafora J."/>
            <person name="Crous P."/>
            <person name="Grigoriev I."/>
        </authorList>
    </citation>
    <scope>NUCLEOTIDE SEQUENCE</scope>
    <source>
        <strain evidence="7">CBS 133067</strain>
    </source>
</reference>